<name>J3PEC0_GAET3</name>
<dbReference type="VEuPathDB" id="FungiDB:GGTG_11843"/>
<dbReference type="AlphaFoldDB" id="J3PEC0"/>
<dbReference type="EnsemblFungi" id="EJT70820">
    <property type="protein sequence ID" value="EJT70820"/>
    <property type="gene ID" value="GGTG_11843"/>
</dbReference>
<evidence type="ECO:0000313" key="2">
    <source>
        <dbReference type="EnsemblFungi" id="EJT70820"/>
    </source>
</evidence>
<reference evidence="1" key="3">
    <citation type="submission" date="2010-09" db="EMBL/GenBank/DDBJ databases">
        <title>Annotation of Gaeumannomyces graminis var. tritici R3-111a-1.</title>
        <authorList>
            <consortium name="The Broad Institute Genome Sequencing Platform"/>
            <person name="Ma L.-J."/>
            <person name="Dead R."/>
            <person name="Young S.K."/>
            <person name="Zeng Q."/>
            <person name="Gargeya S."/>
            <person name="Fitzgerald M."/>
            <person name="Haas B."/>
            <person name="Abouelleil A."/>
            <person name="Alvarado L."/>
            <person name="Arachchi H.M."/>
            <person name="Berlin A."/>
            <person name="Brown A."/>
            <person name="Chapman S.B."/>
            <person name="Chen Z."/>
            <person name="Dunbar C."/>
            <person name="Freedman E."/>
            <person name="Gearin G."/>
            <person name="Gellesch M."/>
            <person name="Goldberg J."/>
            <person name="Griggs A."/>
            <person name="Gujja S."/>
            <person name="Heiman D."/>
            <person name="Howarth C."/>
            <person name="Larson L."/>
            <person name="Lui A."/>
            <person name="MacDonald P.J.P."/>
            <person name="Mehta T."/>
            <person name="Montmayeur A."/>
            <person name="Murphy C."/>
            <person name="Neiman D."/>
            <person name="Pearson M."/>
            <person name="Priest M."/>
            <person name="Roberts A."/>
            <person name="Saif S."/>
            <person name="Shea T."/>
            <person name="Shenoy N."/>
            <person name="Sisk P."/>
            <person name="Stolte C."/>
            <person name="Sykes S."/>
            <person name="Yandava C."/>
            <person name="Wortman J."/>
            <person name="Nusbaum C."/>
            <person name="Birren B."/>
        </authorList>
    </citation>
    <scope>NUCLEOTIDE SEQUENCE</scope>
    <source>
        <strain evidence="1">R3-111a-1</strain>
    </source>
</reference>
<keyword evidence="3" id="KW-1185">Reference proteome</keyword>
<sequence>MGTFARAALLAQGTRGFSPPTRGQAIPHEESMIATPETLRQSDDPPGRVGAARLSGRQVAAGHAWVAWMVSSLNCRTSKAYYALVPVNVNAK</sequence>
<reference evidence="1" key="2">
    <citation type="submission" date="2010-07" db="EMBL/GenBank/DDBJ databases">
        <authorList>
            <consortium name="The Broad Institute Genome Sequencing Platform"/>
            <consortium name="Broad Institute Genome Sequencing Center for Infectious Disease"/>
            <person name="Ma L.-J."/>
            <person name="Dead R."/>
            <person name="Young S."/>
            <person name="Zeng Q."/>
            <person name="Koehrsen M."/>
            <person name="Alvarado L."/>
            <person name="Berlin A."/>
            <person name="Chapman S.B."/>
            <person name="Chen Z."/>
            <person name="Freedman E."/>
            <person name="Gellesch M."/>
            <person name="Goldberg J."/>
            <person name="Griggs A."/>
            <person name="Gujja S."/>
            <person name="Heilman E.R."/>
            <person name="Heiman D."/>
            <person name="Hepburn T."/>
            <person name="Howarth C."/>
            <person name="Jen D."/>
            <person name="Larson L."/>
            <person name="Mehta T."/>
            <person name="Neiman D."/>
            <person name="Pearson M."/>
            <person name="Roberts A."/>
            <person name="Saif S."/>
            <person name="Shea T."/>
            <person name="Shenoy N."/>
            <person name="Sisk P."/>
            <person name="Stolte C."/>
            <person name="Sykes S."/>
            <person name="Walk T."/>
            <person name="White J."/>
            <person name="Yandava C."/>
            <person name="Haas B."/>
            <person name="Nusbaum C."/>
            <person name="Birren B."/>
        </authorList>
    </citation>
    <scope>NUCLEOTIDE SEQUENCE</scope>
    <source>
        <strain evidence="1">R3-111a-1</strain>
    </source>
</reference>
<dbReference type="Proteomes" id="UP000006039">
    <property type="component" value="Unassembled WGS sequence"/>
</dbReference>
<reference evidence="2" key="4">
    <citation type="journal article" date="2015" name="G3 (Bethesda)">
        <title>Genome sequences of three phytopathogenic species of the Magnaporthaceae family of fungi.</title>
        <authorList>
            <person name="Okagaki L.H."/>
            <person name="Nunes C.C."/>
            <person name="Sailsbery J."/>
            <person name="Clay B."/>
            <person name="Brown D."/>
            <person name="John T."/>
            <person name="Oh Y."/>
            <person name="Young N."/>
            <person name="Fitzgerald M."/>
            <person name="Haas B.J."/>
            <person name="Zeng Q."/>
            <person name="Young S."/>
            <person name="Adiconis X."/>
            <person name="Fan L."/>
            <person name="Levin J.Z."/>
            <person name="Mitchell T.K."/>
            <person name="Okubara P.A."/>
            <person name="Farman M.L."/>
            <person name="Kohn L.M."/>
            <person name="Birren B."/>
            <person name="Ma L.-J."/>
            <person name="Dean R.A."/>
        </authorList>
    </citation>
    <scope>NUCLEOTIDE SEQUENCE</scope>
    <source>
        <strain evidence="2">R3-111a-1</strain>
    </source>
</reference>
<gene>
    <name evidence="2" type="primary">20352301</name>
    <name evidence="1" type="ORF">GGTG_11843</name>
</gene>
<evidence type="ECO:0000313" key="3">
    <source>
        <dbReference type="Proteomes" id="UP000006039"/>
    </source>
</evidence>
<evidence type="ECO:0000313" key="1">
    <source>
        <dbReference type="EMBL" id="EJT70820.1"/>
    </source>
</evidence>
<dbReference type="EMBL" id="GL385401">
    <property type="protein sequence ID" value="EJT70820.1"/>
    <property type="molecule type" value="Genomic_DNA"/>
</dbReference>
<reference evidence="3" key="1">
    <citation type="submission" date="2010-07" db="EMBL/GenBank/DDBJ databases">
        <title>The genome sequence of Gaeumannomyces graminis var. tritici strain R3-111a-1.</title>
        <authorList>
            <consortium name="The Broad Institute Genome Sequencing Platform"/>
            <person name="Ma L.-J."/>
            <person name="Dead R."/>
            <person name="Young S."/>
            <person name="Zeng Q."/>
            <person name="Koehrsen M."/>
            <person name="Alvarado L."/>
            <person name="Berlin A."/>
            <person name="Chapman S.B."/>
            <person name="Chen Z."/>
            <person name="Freedman E."/>
            <person name="Gellesch M."/>
            <person name="Goldberg J."/>
            <person name="Griggs A."/>
            <person name="Gujja S."/>
            <person name="Heilman E.R."/>
            <person name="Heiman D."/>
            <person name="Hepburn T."/>
            <person name="Howarth C."/>
            <person name="Jen D."/>
            <person name="Larson L."/>
            <person name="Mehta T."/>
            <person name="Neiman D."/>
            <person name="Pearson M."/>
            <person name="Roberts A."/>
            <person name="Saif S."/>
            <person name="Shea T."/>
            <person name="Shenoy N."/>
            <person name="Sisk P."/>
            <person name="Stolte C."/>
            <person name="Sykes S."/>
            <person name="Walk T."/>
            <person name="White J."/>
            <person name="Yandava C."/>
            <person name="Haas B."/>
            <person name="Nusbaum C."/>
            <person name="Birren B."/>
        </authorList>
    </citation>
    <scope>NUCLEOTIDE SEQUENCE [LARGE SCALE GENOMIC DNA]</scope>
    <source>
        <strain evidence="3">R3-111a-1</strain>
    </source>
</reference>
<dbReference type="GeneID" id="20352301"/>
<organism evidence="1">
    <name type="scientific">Gaeumannomyces tritici (strain R3-111a-1)</name>
    <name type="common">Wheat and barley take-all root rot fungus</name>
    <name type="synonym">Gaeumannomyces graminis var. tritici</name>
    <dbReference type="NCBI Taxonomy" id="644352"/>
    <lineage>
        <taxon>Eukaryota</taxon>
        <taxon>Fungi</taxon>
        <taxon>Dikarya</taxon>
        <taxon>Ascomycota</taxon>
        <taxon>Pezizomycotina</taxon>
        <taxon>Sordariomycetes</taxon>
        <taxon>Sordariomycetidae</taxon>
        <taxon>Magnaporthales</taxon>
        <taxon>Magnaporthaceae</taxon>
        <taxon>Gaeumannomyces</taxon>
    </lineage>
</organism>
<dbReference type="HOGENOM" id="CLU_2413395_0_0_1"/>
<protein>
    <submittedName>
        <fullName evidence="1 2">Uncharacterized protein</fullName>
    </submittedName>
</protein>
<reference evidence="2" key="5">
    <citation type="submission" date="2018-04" db="UniProtKB">
        <authorList>
            <consortium name="EnsemblFungi"/>
        </authorList>
    </citation>
    <scope>IDENTIFICATION</scope>
    <source>
        <strain evidence="2">R3-111a-1</strain>
    </source>
</reference>
<accession>J3PEC0</accession>
<dbReference type="RefSeq" id="XP_009227998.1">
    <property type="nucleotide sequence ID" value="XM_009229734.1"/>
</dbReference>
<proteinExistence type="predicted"/>